<dbReference type="GO" id="GO:0008270">
    <property type="term" value="F:zinc ion binding"/>
    <property type="evidence" value="ECO:0007669"/>
    <property type="project" value="InterPro"/>
</dbReference>
<dbReference type="Proteomes" id="UP001174691">
    <property type="component" value="Unassembled WGS sequence"/>
</dbReference>
<feature type="region of interest" description="Disordered" evidence="8">
    <location>
        <begin position="91"/>
        <end position="158"/>
    </location>
</feature>
<dbReference type="InterPro" id="IPR001138">
    <property type="entry name" value="Zn2Cys6_DnaBD"/>
</dbReference>
<evidence type="ECO:0000313" key="10">
    <source>
        <dbReference type="EMBL" id="KAJ9133901.1"/>
    </source>
</evidence>
<evidence type="ECO:0000256" key="1">
    <source>
        <dbReference type="ARBA" id="ARBA00004123"/>
    </source>
</evidence>
<organism evidence="10 11">
    <name type="scientific">Coniochaeta hoffmannii</name>
    <dbReference type="NCBI Taxonomy" id="91930"/>
    <lineage>
        <taxon>Eukaryota</taxon>
        <taxon>Fungi</taxon>
        <taxon>Dikarya</taxon>
        <taxon>Ascomycota</taxon>
        <taxon>Pezizomycotina</taxon>
        <taxon>Sordariomycetes</taxon>
        <taxon>Sordariomycetidae</taxon>
        <taxon>Coniochaetales</taxon>
        <taxon>Coniochaetaceae</taxon>
        <taxon>Coniochaeta</taxon>
    </lineage>
</organism>
<evidence type="ECO:0000256" key="4">
    <source>
        <dbReference type="ARBA" id="ARBA00023015"/>
    </source>
</evidence>
<keyword evidence="6" id="KW-0804">Transcription</keyword>
<evidence type="ECO:0000259" key="9">
    <source>
        <dbReference type="PROSITE" id="PS50048"/>
    </source>
</evidence>
<dbReference type="AlphaFoldDB" id="A0AA38VIJ6"/>
<dbReference type="GO" id="GO:0006351">
    <property type="term" value="P:DNA-templated transcription"/>
    <property type="evidence" value="ECO:0007669"/>
    <property type="project" value="InterPro"/>
</dbReference>
<protein>
    <recommendedName>
        <fullName evidence="9">Zn(2)-C6 fungal-type domain-containing protein</fullName>
    </recommendedName>
</protein>
<evidence type="ECO:0000313" key="11">
    <source>
        <dbReference type="Proteomes" id="UP001174691"/>
    </source>
</evidence>
<evidence type="ECO:0000256" key="7">
    <source>
        <dbReference type="ARBA" id="ARBA00023242"/>
    </source>
</evidence>
<gene>
    <name evidence="10" type="ORF">NKR19_g8873</name>
</gene>
<evidence type="ECO:0000256" key="6">
    <source>
        <dbReference type="ARBA" id="ARBA00023163"/>
    </source>
</evidence>
<dbReference type="InterPro" id="IPR007219">
    <property type="entry name" value="XnlR_reg_dom"/>
</dbReference>
<dbReference type="GO" id="GO:0005634">
    <property type="term" value="C:nucleus"/>
    <property type="evidence" value="ECO:0007669"/>
    <property type="project" value="UniProtKB-SubCell"/>
</dbReference>
<dbReference type="PROSITE" id="PS00463">
    <property type="entry name" value="ZN2_CY6_FUNGAL_1"/>
    <property type="match status" value="1"/>
</dbReference>
<accession>A0AA38VIJ6</accession>
<dbReference type="SMART" id="SM00066">
    <property type="entry name" value="GAL4"/>
    <property type="match status" value="1"/>
</dbReference>
<dbReference type="Pfam" id="PF04082">
    <property type="entry name" value="Fungal_trans"/>
    <property type="match status" value="1"/>
</dbReference>
<sequence>MRRQMTQNACIGCRKKRTKCDGKSPCSRCVSRGEQCVFKAKASISKQHLRDEVETLKQERLNNRAVLNALLLDQHEAIVQRLRAGEPVGSIAQSLAGQDTRDSGDDQDDNEEEEEDDDEEAERQEAGDSKEGILPDKSTASLPVPSRSADGTSASDSKFDADCFNPTISSADGNISVPEWLASARSPAAGSPPFPTRPDTARRRHSFGANDPSIRPPALGNGTWTKVTANRTLLGHLLGLFFSWEFPPFTMVSQDLFLRDYRSGGRRFCSPALVNAVASVATRYLEPTQTTSPGDAYLLGEQFFAEAKGLLVLEAQIPNLPSIQALALLAVREMSCGRELEAQELCLQALRLLGALDFEDLEGHGNGKRRAHLTVRCITYTGVLSLTRAIRLITDQLSPASNHQYSKVPLVSTLIGHDGDFLAAQLQQRMNALRSRLDSQAEPEPADVLSGFIFNQTEYVYSFLSRIGEPGGEKALDQLPGVYQRCLESYETITNFLKRQGDSSPCTLFVHIYFHFCLLALFRPFIHYGVEVAGASPRTVCAEAVQAILDVTQSYASLFTLRRTPCFIPYFVFAAGLTRIVLEGGSTSNSTPSASPSVADTDTSSPYRRAAVDDNGDTSMTGTDDGQTPFSPTSTERTNSVSTSVSANTRQTSITSMGKAPEEDRGMTQAVQQLQEMSVGHPAAAQAGWVLRDLNPNRKE</sequence>
<dbReference type="Gene3D" id="4.10.240.10">
    <property type="entry name" value="Zn(2)-C6 fungal-type DNA-binding domain"/>
    <property type="match status" value="1"/>
</dbReference>
<keyword evidence="5" id="KW-0238">DNA-binding</keyword>
<keyword evidence="3" id="KW-0862">Zinc</keyword>
<dbReference type="Pfam" id="PF00172">
    <property type="entry name" value="Zn_clus"/>
    <property type="match status" value="1"/>
</dbReference>
<keyword evidence="7" id="KW-0539">Nucleus</keyword>
<keyword evidence="11" id="KW-1185">Reference proteome</keyword>
<evidence type="ECO:0000256" key="3">
    <source>
        <dbReference type="ARBA" id="ARBA00022833"/>
    </source>
</evidence>
<dbReference type="SUPFAM" id="SSF57701">
    <property type="entry name" value="Zn2/Cys6 DNA-binding domain"/>
    <property type="match status" value="1"/>
</dbReference>
<dbReference type="InterPro" id="IPR051615">
    <property type="entry name" value="Transcr_Regulatory_Elem"/>
</dbReference>
<dbReference type="CDD" id="cd12148">
    <property type="entry name" value="fungal_TF_MHR"/>
    <property type="match status" value="1"/>
</dbReference>
<comment type="caution">
    <text evidence="10">The sequence shown here is derived from an EMBL/GenBank/DDBJ whole genome shotgun (WGS) entry which is preliminary data.</text>
</comment>
<dbReference type="EMBL" id="JANBVN010000193">
    <property type="protein sequence ID" value="KAJ9133901.1"/>
    <property type="molecule type" value="Genomic_DNA"/>
</dbReference>
<feature type="compositionally biased region" description="Acidic residues" evidence="8">
    <location>
        <begin position="105"/>
        <end position="122"/>
    </location>
</feature>
<dbReference type="GO" id="GO:0003677">
    <property type="term" value="F:DNA binding"/>
    <property type="evidence" value="ECO:0007669"/>
    <property type="project" value="UniProtKB-KW"/>
</dbReference>
<dbReference type="CDD" id="cd00067">
    <property type="entry name" value="GAL4"/>
    <property type="match status" value="1"/>
</dbReference>
<feature type="region of interest" description="Disordered" evidence="8">
    <location>
        <begin position="184"/>
        <end position="219"/>
    </location>
</feature>
<dbReference type="InterPro" id="IPR036864">
    <property type="entry name" value="Zn2-C6_fun-type_DNA-bd_sf"/>
</dbReference>
<reference evidence="10" key="1">
    <citation type="submission" date="2022-07" db="EMBL/GenBank/DDBJ databases">
        <title>Fungi with potential for degradation of polypropylene.</title>
        <authorList>
            <person name="Gostincar C."/>
        </authorList>
    </citation>
    <scope>NUCLEOTIDE SEQUENCE</scope>
    <source>
        <strain evidence="10">EXF-13287</strain>
    </source>
</reference>
<keyword evidence="2" id="KW-0479">Metal-binding</keyword>
<name>A0AA38VIJ6_9PEZI</name>
<evidence type="ECO:0000256" key="5">
    <source>
        <dbReference type="ARBA" id="ARBA00023125"/>
    </source>
</evidence>
<proteinExistence type="predicted"/>
<comment type="subcellular location">
    <subcellularLocation>
        <location evidence="1">Nucleus</location>
    </subcellularLocation>
</comment>
<evidence type="ECO:0000256" key="8">
    <source>
        <dbReference type="SAM" id="MobiDB-lite"/>
    </source>
</evidence>
<feature type="compositionally biased region" description="Low complexity" evidence="8">
    <location>
        <begin position="638"/>
        <end position="649"/>
    </location>
</feature>
<keyword evidence="4" id="KW-0805">Transcription regulation</keyword>
<dbReference type="PANTHER" id="PTHR31313">
    <property type="entry name" value="TY1 ENHANCER ACTIVATOR"/>
    <property type="match status" value="1"/>
</dbReference>
<feature type="compositionally biased region" description="Basic and acidic residues" evidence="8">
    <location>
        <begin position="123"/>
        <end position="134"/>
    </location>
</feature>
<dbReference type="PROSITE" id="PS50048">
    <property type="entry name" value="ZN2_CY6_FUNGAL_2"/>
    <property type="match status" value="1"/>
</dbReference>
<feature type="domain" description="Zn(2)-C6 fungal-type" evidence="9">
    <location>
        <begin position="9"/>
        <end position="38"/>
    </location>
</feature>
<dbReference type="GO" id="GO:0000981">
    <property type="term" value="F:DNA-binding transcription factor activity, RNA polymerase II-specific"/>
    <property type="evidence" value="ECO:0007669"/>
    <property type="project" value="InterPro"/>
</dbReference>
<feature type="compositionally biased region" description="Polar residues" evidence="8">
    <location>
        <begin position="617"/>
        <end position="637"/>
    </location>
</feature>
<feature type="region of interest" description="Disordered" evidence="8">
    <location>
        <begin position="586"/>
        <end position="669"/>
    </location>
</feature>
<feature type="compositionally biased region" description="Low complexity" evidence="8">
    <location>
        <begin position="586"/>
        <end position="597"/>
    </location>
</feature>
<evidence type="ECO:0000256" key="2">
    <source>
        <dbReference type="ARBA" id="ARBA00022723"/>
    </source>
</evidence>
<dbReference type="PANTHER" id="PTHR31313:SF4">
    <property type="entry name" value="CONIDIAL DEVELOPMENT PROTEIN FLUFFY"/>
    <property type="match status" value="1"/>
</dbReference>